<dbReference type="EMBL" id="BAABDC010000001">
    <property type="protein sequence ID" value="GAA3696807.1"/>
    <property type="molecule type" value="Genomic_DNA"/>
</dbReference>
<comment type="caution">
    <text evidence="2">The sequence shown here is derived from an EMBL/GenBank/DDBJ whole genome shotgun (WGS) entry which is preliminary data.</text>
</comment>
<dbReference type="Proteomes" id="UP001501468">
    <property type="component" value="Unassembled WGS sequence"/>
</dbReference>
<evidence type="ECO:0008006" key="4">
    <source>
        <dbReference type="Google" id="ProtNLM"/>
    </source>
</evidence>
<feature type="transmembrane region" description="Helical" evidence="1">
    <location>
        <begin position="12"/>
        <end position="33"/>
    </location>
</feature>
<feature type="transmembrane region" description="Helical" evidence="1">
    <location>
        <begin position="136"/>
        <end position="154"/>
    </location>
</feature>
<dbReference type="RefSeq" id="WP_344942831.1">
    <property type="nucleotide sequence ID" value="NZ_BAABDC010000001.1"/>
</dbReference>
<keyword evidence="1" id="KW-1133">Transmembrane helix</keyword>
<sequence>MDTATAIARRVGIALFAGTLALVVSSFAWPAVLVLGDRVTSAGDAAVALLGCGLLVGLLSRVLAVVDRRRGRGRSVPDAEGARRARSGRRLAVVLLVVGAGAGAAFSWALDSGSTSAVLAPASANGCRVVVKEHSFLMGGSGSVFVLPAGAVVARRVSRYSTDDGYRPVEAGSFALSWAGERGHLEVSGSGFDPVWPRSHEVVCRGG</sequence>
<name>A0ABP7CYX0_9MICO</name>
<organism evidence="2 3">
    <name type="scientific">Terrabacter ginsenosidimutans</name>
    <dbReference type="NCBI Taxonomy" id="490575"/>
    <lineage>
        <taxon>Bacteria</taxon>
        <taxon>Bacillati</taxon>
        <taxon>Actinomycetota</taxon>
        <taxon>Actinomycetes</taxon>
        <taxon>Micrococcales</taxon>
        <taxon>Intrasporangiaceae</taxon>
        <taxon>Terrabacter</taxon>
    </lineage>
</organism>
<accession>A0ABP7CYX0</accession>
<evidence type="ECO:0000313" key="3">
    <source>
        <dbReference type="Proteomes" id="UP001501468"/>
    </source>
</evidence>
<reference evidence="3" key="1">
    <citation type="journal article" date="2019" name="Int. J. Syst. Evol. Microbiol.">
        <title>The Global Catalogue of Microorganisms (GCM) 10K type strain sequencing project: providing services to taxonomists for standard genome sequencing and annotation.</title>
        <authorList>
            <consortium name="The Broad Institute Genomics Platform"/>
            <consortium name="The Broad Institute Genome Sequencing Center for Infectious Disease"/>
            <person name="Wu L."/>
            <person name="Ma J."/>
        </authorList>
    </citation>
    <scope>NUCLEOTIDE SEQUENCE [LARGE SCALE GENOMIC DNA]</scope>
    <source>
        <strain evidence="3">JCM 17125</strain>
    </source>
</reference>
<proteinExistence type="predicted"/>
<keyword evidence="1" id="KW-0472">Membrane</keyword>
<evidence type="ECO:0000256" key="1">
    <source>
        <dbReference type="SAM" id="Phobius"/>
    </source>
</evidence>
<feature type="transmembrane region" description="Helical" evidence="1">
    <location>
        <begin position="91"/>
        <end position="110"/>
    </location>
</feature>
<keyword evidence="1" id="KW-0812">Transmembrane</keyword>
<gene>
    <name evidence="2" type="ORF">GCM10022399_11590</name>
</gene>
<keyword evidence="3" id="KW-1185">Reference proteome</keyword>
<evidence type="ECO:0000313" key="2">
    <source>
        <dbReference type="EMBL" id="GAA3696807.1"/>
    </source>
</evidence>
<feature type="transmembrane region" description="Helical" evidence="1">
    <location>
        <begin position="45"/>
        <end position="66"/>
    </location>
</feature>
<protein>
    <recommendedName>
        <fullName evidence="4">C-type lysozyme inhibitor domain-containing protein</fullName>
    </recommendedName>
</protein>